<keyword evidence="3 5" id="KW-1133">Transmembrane helix</keyword>
<reference evidence="7 8" key="1">
    <citation type="submission" date="2022-04" db="EMBL/GenBank/DDBJ databases">
        <title>The arsenic-methylating capacity of Chitinophaga filiformis YT5 during chitin decomposition.</title>
        <authorList>
            <person name="Chen G."/>
            <person name="Liang Y."/>
        </authorList>
    </citation>
    <scope>NUCLEOTIDE SEQUENCE [LARGE SCALE GENOMIC DNA]</scope>
    <source>
        <strain evidence="7 8">YT5</strain>
    </source>
</reference>
<evidence type="ECO:0000313" key="7">
    <source>
        <dbReference type="EMBL" id="UPK67990.1"/>
    </source>
</evidence>
<evidence type="ECO:0000256" key="1">
    <source>
        <dbReference type="ARBA" id="ARBA00004141"/>
    </source>
</evidence>
<feature type="domain" description="Methylamine utilisation protein MauE" evidence="6">
    <location>
        <begin position="5"/>
        <end position="129"/>
    </location>
</feature>
<dbReference type="Pfam" id="PF07291">
    <property type="entry name" value="MauE"/>
    <property type="match status" value="1"/>
</dbReference>
<feature type="transmembrane region" description="Helical" evidence="5">
    <location>
        <begin position="71"/>
        <end position="94"/>
    </location>
</feature>
<name>A0ABY4HWL8_CHIFI</name>
<keyword evidence="2 5" id="KW-0812">Transmembrane</keyword>
<dbReference type="Proteomes" id="UP000830198">
    <property type="component" value="Chromosome"/>
</dbReference>
<feature type="transmembrane region" description="Helical" evidence="5">
    <location>
        <begin position="6"/>
        <end position="33"/>
    </location>
</feature>
<feature type="transmembrane region" description="Helical" evidence="5">
    <location>
        <begin position="45"/>
        <end position="65"/>
    </location>
</feature>
<sequence length="146" mass="16471">MKTTTLVAWISYALFFLFMYASISKLIAFEYYLYDLTRSPLLKTYALTVAIAVPALEFITAALLVPGKTRVFGLASAVILLLLFTGYVLYVLSFTKDRPCTCGGIVRQLTWPQHLVFNLAFLLLAIAGFCLQHISFTLKNKYHEKV</sequence>
<proteinExistence type="predicted"/>
<protein>
    <recommendedName>
        <fullName evidence="6">Methylamine utilisation protein MauE domain-containing protein</fullName>
    </recommendedName>
</protein>
<evidence type="ECO:0000259" key="6">
    <source>
        <dbReference type="Pfam" id="PF07291"/>
    </source>
</evidence>
<dbReference type="EMBL" id="CP095855">
    <property type="protein sequence ID" value="UPK67990.1"/>
    <property type="molecule type" value="Genomic_DNA"/>
</dbReference>
<dbReference type="InterPro" id="IPR009908">
    <property type="entry name" value="Methylamine_util_MauE"/>
</dbReference>
<evidence type="ECO:0000256" key="2">
    <source>
        <dbReference type="ARBA" id="ARBA00022692"/>
    </source>
</evidence>
<organism evidence="7 8">
    <name type="scientific">Chitinophaga filiformis</name>
    <name type="common">Myxococcus filiformis</name>
    <name type="synonym">Flexibacter filiformis</name>
    <dbReference type="NCBI Taxonomy" id="104663"/>
    <lineage>
        <taxon>Bacteria</taxon>
        <taxon>Pseudomonadati</taxon>
        <taxon>Bacteroidota</taxon>
        <taxon>Chitinophagia</taxon>
        <taxon>Chitinophagales</taxon>
        <taxon>Chitinophagaceae</taxon>
        <taxon>Chitinophaga</taxon>
    </lineage>
</organism>
<keyword evidence="4 5" id="KW-0472">Membrane</keyword>
<evidence type="ECO:0000256" key="5">
    <source>
        <dbReference type="SAM" id="Phobius"/>
    </source>
</evidence>
<gene>
    <name evidence="7" type="ORF">MYF79_23850</name>
</gene>
<feature type="transmembrane region" description="Helical" evidence="5">
    <location>
        <begin position="115"/>
        <end position="136"/>
    </location>
</feature>
<keyword evidence="8" id="KW-1185">Reference proteome</keyword>
<evidence type="ECO:0000313" key="8">
    <source>
        <dbReference type="Proteomes" id="UP000830198"/>
    </source>
</evidence>
<evidence type="ECO:0000256" key="3">
    <source>
        <dbReference type="ARBA" id="ARBA00022989"/>
    </source>
</evidence>
<evidence type="ECO:0000256" key="4">
    <source>
        <dbReference type="ARBA" id="ARBA00023136"/>
    </source>
</evidence>
<accession>A0ABY4HWL8</accession>
<comment type="subcellular location">
    <subcellularLocation>
        <location evidence="1">Membrane</location>
        <topology evidence="1">Multi-pass membrane protein</topology>
    </subcellularLocation>
</comment>
<dbReference type="RefSeq" id="WP_247810332.1">
    <property type="nucleotide sequence ID" value="NZ_CP095855.1"/>
</dbReference>